<evidence type="ECO:0000256" key="5">
    <source>
        <dbReference type="ARBA" id="ARBA00023242"/>
    </source>
</evidence>
<evidence type="ECO:0000313" key="6">
    <source>
        <dbReference type="EMBL" id="VVB00678.1"/>
    </source>
</evidence>
<gene>
    <name evidence="6" type="ORF">ANE_LOCUS11122</name>
</gene>
<dbReference type="SUPFAM" id="SSF101936">
    <property type="entry name" value="DNA-binding pseudobarrel domain"/>
    <property type="match status" value="1"/>
</dbReference>
<evidence type="ECO:0008006" key="8">
    <source>
        <dbReference type="Google" id="ProtNLM"/>
    </source>
</evidence>
<dbReference type="Gene3D" id="2.40.330.10">
    <property type="entry name" value="DNA-binding pseudobarrel domain"/>
    <property type="match status" value="1"/>
</dbReference>
<dbReference type="PANTHER" id="PTHR34269">
    <property type="entry name" value="TRANSCRIPTION FACTOR B3-DOMAIN FAMILY-RELATED"/>
    <property type="match status" value="1"/>
</dbReference>
<accession>A0A565BIL1</accession>
<keyword evidence="5" id="KW-0539">Nucleus</keyword>
<dbReference type="GO" id="GO:0003677">
    <property type="term" value="F:DNA binding"/>
    <property type="evidence" value="ECO:0007669"/>
    <property type="project" value="UniProtKB-KW"/>
</dbReference>
<dbReference type="GO" id="GO:0005634">
    <property type="term" value="C:nucleus"/>
    <property type="evidence" value="ECO:0007669"/>
    <property type="project" value="UniProtKB-SubCell"/>
</dbReference>
<dbReference type="InterPro" id="IPR015300">
    <property type="entry name" value="DNA-bd_pseudobarrel_sf"/>
</dbReference>
<evidence type="ECO:0000256" key="4">
    <source>
        <dbReference type="ARBA" id="ARBA00023163"/>
    </source>
</evidence>
<dbReference type="InterPro" id="IPR003340">
    <property type="entry name" value="B3_DNA-bd"/>
</dbReference>
<comment type="caution">
    <text evidence="6">The sequence shown here is derived from an EMBL/GenBank/DDBJ whole genome shotgun (WGS) entry which is preliminary data.</text>
</comment>
<sequence length="139" mass="16300">MEYFDNALDPIEYFDNALDPAMIISKQLTRSDIVGNMTLPTQQVMSVLTKWNGTTWNDLQTGVQVQVFDLLENDRYQVTLRWVDDNSRFYFGTGWSIMKHSLELEEGKPFKLYWDHLHNTFVVLNHEYKLIQDSDSGQS</sequence>
<dbReference type="PANTHER" id="PTHR34269:SF15">
    <property type="entry name" value="TF-B3 DOMAIN-CONTAINING PROTEIN"/>
    <property type="match status" value="1"/>
</dbReference>
<dbReference type="EMBL" id="CABITT030000004">
    <property type="protein sequence ID" value="VVB00678.1"/>
    <property type="molecule type" value="Genomic_DNA"/>
</dbReference>
<keyword evidence="3" id="KW-0238">DNA-binding</keyword>
<dbReference type="InterPro" id="IPR051442">
    <property type="entry name" value="B3_domain"/>
</dbReference>
<organism evidence="6 7">
    <name type="scientific">Arabis nemorensis</name>
    <dbReference type="NCBI Taxonomy" id="586526"/>
    <lineage>
        <taxon>Eukaryota</taxon>
        <taxon>Viridiplantae</taxon>
        <taxon>Streptophyta</taxon>
        <taxon>Embryophyta</taxon>
        <taxon>Tracheophyta</taxon>
        <taxon>Spermatophyta</taxon>
        <taxon>Magnoliopsida</taxon>
        <taxon>eudicotyledons</taxon>
        <taxon>Gunneridae</taxon>
        <taxon>Pentapetalae</taxon>
        <taxon>rosids</taxon>
        <taxon>malvids</taxon>
        <taxon>Brassicales</taxon>
        <taxon>Brassicaceae</taxon>
        <taxon>Arabideae</taxon>
        <taxon>Arabis</taxon>
    </lineage>
</organism>
<dbReference type="AlphaFoldDB" id="A0A565BIL1"/>
<dbReference type="OrthoDB" id="1037992at2759"/>
<comment type="subcellular location">
    <subcellularLocation>
        <location evidence="1">Nucleus</location>
    </subcellularLocation>
</comment>
<proteinExistence type="predicted"/>
<evidence type="ECO:0000256" key="2">
    <source>
        <dbReference type="ARBA" id="ARBA00023015"/>
    </source>
</evidence>
<dbReference type="CDD" id="cd10017">
    <property type="entry name" value="B3_DNA"/>
    <property type="match status" value="1"/>
</dbReference>
<keyword evidence="2" id="KW-0805">Transcription regulation</keyword>
<evidence type="ECO:0000256" key="3">
    <source>
        <dbReference type="ARBA" id="ARBA00023125"/>
    </source>
</evidence>
<evidence type="ECO:0000313" key="7">
    <source>
        <dbReference type="Proteomes" id="UP000489600"/>
    </source>
</evidence>
<dbReference type="Proteomes" id="UP000489600">
    <property type="component" value="Unassembled WGS sequence"/>
</dbReference>
<reference evidence="6" key="1">
    <citation type="submission" date="2019-07" db="EMBL/GenBank/DDBJ databases">
        <authorList>
            <person name="Dittberner H."/>
        </authorList>
    </citation>
    <scope>NUCLEOTIDE SEQUENCE [LARGE SCALE GENOMIC DNA]</scope>
</reference>
<keyword evidence="7" id="KW-1185">Reference proteome</keyword>
<evidence type="ECO:0000256" key="1">
    <source>
        <dbReference type="ARBA" id="ARBA00004123"/>
    </source>
</evidence>
<keyword evidence="4" id="KW-0804">Transcription</keyword>
<name>A0A565BIL1_9BRAS</name>
<protein>
    <recommendedName>
        <fullName evidence="8">TF-B3 domain-containing protein</fullName>
    </recommendedName>
</protein>